<dbReference type="KEGG" id="bvv:BHK69_24660"/>
<dbReference type="Pfam" id="PF03466">
    <property type="entry name" value="LysR_substrate"/>
    <property type="match status" value="1"/>
</dbReference>
<dbReference type="Proteomes" id="UP000094969">
    <property type="component" value="Chromosome"/>
</dbReference>
<dbReference type="EMBL" id="CP017147">
    <property type="protein sequence ID" value="AOO83212.1"/>
    <property type="molecule type" value="Genomic_DNA"/>
</dbReference>
<evidence type="ECO:0000313" key="2">
    <source>
        <dbReference type="EMBL" id="AOO83212.1"/>
    </source>
</evidence>
<accession>A0A1D7U788</accession>
<name>A0A1D7U788_9HYPH</name>
<protein>
    <recommendedName>
        <fullName evidence="1">LysR substrate-binding domain-containing protein</fullName>
    </recommendedName>
</protein>
<proteinExistence type="predicted"/>
<organism evidence="2 3">
    <name type="scientific">Bosea vaviloviae</name>
    <dbReference type="NCBI Taxonomy" id="1526658"/>
    <lineage>
        <taxon>Bacteria</taxon>
        <taxon>Pseudomonadati</taxon>
        <taxon>Pseudomonadota</taxon>
        <taxon>Alphaproteobacteria</taxon>
        <taxon>Hyphomicrobiales</taxon>
        <taxon>Boseaceae</taxon>
        <taxon>Bosea</taxon>
    </lineage>
</organism>
<dbReference type="Gene3D" id="3.40.190.290">
    <property type="match status" value="1"/>
</dbReference>
<feature type="domain" description="LysR substrate-binding" evidence="1">
    <location>
        <begin position="6"/>
        <end position="102"/>
    </location>
</feature>
<gene>
    <name evidence="2" type="ORF">BHK69_24660</name>
</gene>
<sequence length="130" mass="13670">MLDGEATVRKVMDIHCAARGLTLDPVLTSTNVTSVLHFCRLGGAVTFASSIAFGASERDGSLVALPLKDAEMPARSLQLQTMSGRVLPKLVTNFLALLMQELESVDRLAPAVARSTGLAAQAVDMATQTA</sequence>
<evidence type="ECO:0000313" key="3">
    <source>
        <dbReference type="Proteomes" id="UP000094969"/>
    </source>
</evidence>
<keyword evidence="3" id="KW-1185">Reference proteome</keyword>
<evidence type="ECO:0000259" key="1">
    <source>
        <dbReference type="Pfam" id="PF03466"/>
    </source>
</evidence>
<reference evidence="2 3" key="1">
    <citation type="journal article" date="2015" name="Antonie Van Leeuwenhoek">
        <title>Bosea vaviloviae sp. nov., a new species of slow-growing rhizobia isolated from nodules of the relict species Vavilovia formosa (Stev.) Fed.</title>
        <authorList>
            <person name="Safronova V.I."/>
            <person name="Kuznetsova I.G."/>
            <person name="Sazanova A.L."/>
            <person name="Kimeklis A.K."/>
            <person name="Belimov A.A."/>
            <person name="Andronov E.E."/>
            <person name="Pinaev A.G."/>
            <person name="Chizhevskaya E.P."/>
            <person name="Pukhaev A.R."/>
            <person name="Popov K.P."/>
            <person name="Willems A."/>
            <person name="Tikhonovich I.A."/>
        </authorList>
    </citation>
    <scope>NUCLEOTIDE SEQUENCE [LARGE SCALE GENOMIC DNA]</scope>
    <source>
        <strain evidence="2 3">Vaf18</strain>
    </source>
</reference>
<dbReference type="AlphaFoldDB" id="A0A1D7U788"/>
<dbReference type="InterPro" id="IPR005119">
    <property type="entry name" value="LysR_subst-bd"/>
</dbReference>
<dbReference type="STRING" id="1526658.BHK69_24660"/>
<dbReference type="SUPFAM" id="SSF53850">
    <property type="entry name" value="Periplasmic binding protein-like II"/>
    <property type="match status" value="1"/>
</dbReference>